<evidence type="ECO:0000256" key="1">
    <source>
        <dbReference type="SAM" id="MobiDB-lite"/>
    </source>
</evidence>
<evidence type="ECO:0000313" key="4">
    <source>
        <dbReference type="Proteomes" id="UP001549307"/>
    </source>
</evidence>
<dbReference type="Proteomes" id="UP001549307">
    <property type="component" value="Unassembled WGS sequence"/>
</dbReference>
<gene>
    <name evidence="3" type="ORF">ABIE37_002292</name>
</gene>
<proteinExistence type="predicted"/>
<feature type="transmembrane region" description="Helical" evidence="2">
    <location>
        <begin position="252"/>
        <end position="276"/>
    </location>
</feature>
<evidence type="ECO:0008006" key="5">
    <source>
        <dbReference type="Google" id="ProtNLM"/>
    </source>
</evidence>
<dbReference type="RefSeq" id="WP_354229591.1">
    <property type="nucleotide sequence ID" value="NZ_JBEPSN010000005.1"/>
</dbReference>
<feature type="transmembrane region" description="Helical" evidence="2">
    <location>
        <begin position="282"/>
        <end position="301"/>
    </location>
</feature>
<keyword evidence="2" id="KW-1133">Transmembrane helix</keyword>
<keyword evidence="2" id="KW-0472">Membrane</keyword>
<feature type="transmembrane region" description="Helical" evidence="2">
    <location>
        <begin position="187"/>
        <end position="214"/>
    </location>
</feature>
<feature type="region of interest" description="Disordered" evidence="1">
    <location>
        <begin position="377"/>
        <end position="401"/>
    </location>
</feature>
<feature type="compositionally biased region" description="Polar residues" evidence="1">
    <location>
        <begin position="388"/>
        <end position="401"/>
    </location>
</feature>
<evidence type="ECO:0000313" key="3">
    <source>
        <dbReference type="EMBL" id="MET4540505.1"/>
    </source>
</evidence>
<feature type="transmembrane region" description="Helical" evidence="2">
    <location>
        <begin position="132"/>
        <end position="151"/>
    </location>
</feature>
<protein>
    <recommendedName>
        <fullName evidence="5">Polysaccharide biosynthesis protein</fullName>
    </recommendedName>
</protein>
<feature type="transmembrane region" description="Helical" evidence="2">
    <location>
        <begin position="157"/>
        <end position="175"/>
    </location>
</feature>
<dbReference type="EMBL" id="JBEPSN010000005">
    <property type="protein sequence ID" value="MET4540505.1"/>
    <property type="molecule type" value="Genomic_DNA"/>
</dbReference>
<name>A0ABV2P6V1_9MICC</name>
<accession>A0ABV2P6V1</accession>
<feature type="transmembrane region" description="Helical" evidence="2">
    <location>
        <begin position="348"/>
        <end position="368"/>
    </location>
</feature>
<keyword evidence="2" id="KW-0812">Transmembrane</keyword>
<sequence length="401" mass="41790">MTTAMVARSNVLQSLVMVASGAVTAIVPAAFQAVAARLFALEGQAHIALILSIGAFCAGVIAAGLLEPRMADSRLVDKTYIPAWATALGVAGTLAMVIFPSSIAVLAFGLPCAMVALQIGRMHAAYTAGWKMEALTAAALVLGAGAALVLAQQNSPWAVSVLGASLAAAIVIRALKTPYKVSGRPRFAPTAWITLETAMVALVPLGIVATVYLLQRDEEAVALKATITVLGALQPILGYMRTRLLGAESRSLTLGMSALSVLAIALILVLEVLGVFQALFGSAWNVVTLGALSLACLWKLVSIPGTLPFTYLRRAGMVGQVFWIRIVSSLLYLAVSVALILWSDSLVVLFLGLTVVESVTGLLLYAGYRSVSKAAAGQEPSAPHLSKGKTSQSTRPVRSPR</sequence>
<reference evidence="3 4" key="1">
    <citation type="submission" date="2024-06" db="EMBL/GenBank/DDBJ databases">
        <title>Sorghum-associated microbial communities from plants grown in Nebraska, USA.</title>
        <authorList>
            <person name="Schachtman D."/>
        </authorList>
    </citation>
    <scope>NUCLEOTIDE SEQUENCE [LARGE SCALE GENOMIC DNA]</scope>
    <source>
        <strain evidence="3 4">3552</strain>
    </source>
</reference>
<evidence type="ECO:0000256" key="2">
    <source>
        <dbReference type="SAM" id="Phobius"/>
    </source>
</evidence>
<feature type="transmembrane region" description="Helical" evidence="2">
    <location>
        <begin position="322"/>
        <end position="342"/>
    </location>
</feature>
<feature type="transmembrane region" description="Helical" evidence="2">
    <location>
        <begin position="45"/>
        <end position="67"/>
    </location>
</feature>
<dbReference type="GeneID" id="92753232"/>
<comment type="caution">
    <text evidence="3">The sequence shown here is derived from an EMBL/GenBank/DDBJ whole genome shotgun (WGS) entry which is preliminary data.</text>
</comment>
<organism evidence="3 4">
    <name type="scientific">Arthrobacter bambusae</name>
    <dbReference type="NCBI Taxonomy" id="1338426"/>
    <lineage>
        <taxon>Bacteria</taxon>
        <taxon>Bacillati</taxon>
        <taxon>Actinomycetota</taxon>
        <taxon>Actinomycetes</taxon>
        <taxon>Micrococcales</taxon>
        <taxon>Micrococcaceae</taxon>
        <taxon>Arthrobacter</taxon>
    </lineage>
</organism>
<keyword evidence="4" id="KW-1185">Reference proteome</keyword>